<keyword evidence="4" id="KW-1185">Reference proteome</keyword>
<dbReference type="AlphaFoldDB" id="A0A9E7KYB8"/>
<keyword evidence="1" id="KW-0853">WD repeat</keyword>
<dbReference type="InterPro" id="IPR036322">
    <property type="entry name" value="WD40_repeat_dom_sf"/>
</dbReference>
<reference evidence="3" key="1">
    <citation type="submission" date="2022-05" db="EMBL/GenBank/DDBJ databases">
        <title>The Musa troglodytarum L. genome provides insights into the mechanism of non-climacteric behaviour and enrichment of carotenoids.</title>
        <authorList>
            <person name="Wang J."/>
        </authorList>
    </citation>
    <scope>NUCLEOTIDE SEQUENCE</scope>
    <source>
        <tissue evidence="3">Leaf</tissue>
    </source>
</reference>
<evidence type="ECO:0000256" key="1">
    <source>
        <dbReference type="ARBA" id="ARBA00022574"/>
    </source>
</evidence>
<sequence length="161" mass="17794">MASSSAVSPSASLVLCASFNQDNSWFSVGTKDGFKLFDARTGRLCFERAVGAFSIVEMLFSTNLLAIVGAGEQGSVHFLLDRKVAIWLFQQVQLRDLHVRIYSIDNISSAPGVSGFRASIFIITHNGYFREYSLNVTKSNECSWSLEREVNVLDTISNDPN</sequence>
<dbReference type="OrthoDB" id="1667587at2759"/>
<dbReference type="Proteomes" id="UP001055439">
    <property type="component" value="Chromosome 8"/>
</dbReference>
<evidence type="ECO:0000256" key="2">
    <source>
        <dbReference type="ARBA" id="ARBA00022737"/>
    </source>
</evidence>
<organism evidence="3 4">
    <name type="scientific">Musa troglodytarum</name>
    <name type="common">fe'i banana</name>
    <dbReference type="NCBI Taxonomy" id="320322"/>
    <lineage>
        <taxon>Eukaryota</taxon>
        <taxon>Viridiplantae</taxon>
        <taxon>Streptophyta</taxon>
        <taxon>Embryophyta</taxon>
        <taxon>Tracheophyta</taxon>
        <taxon>Spermatophyta</taxon>
        <taxon>Magnoliopsida</taxon>
        <taxon>Liliopsida</taxon>
        <taxon>Zingiberales</taxon>
        <taxon>Musaceae</taxon>
        <taxon>Musa</taxon>
    </lineage>
</organism>
<evidence type="ECO:0000313" key="3">
    <source>
        <dbReference type="EMBL" id="URE31459.1"/>
    </source>
</evidence>
<dbReference type="SUPFAM" id="SSF50978">
    <property type="entry name" value="WD40 repeat-like"/>
    <property type="match status" value="1"/>
</dbReference>
<dbReference type="InterPro" id="IPR048720">
    <property type="entry name" value="PROPPIN"/>
</dbReference>
<dbReference type="PANTHER" id="PTHR11227">
    <property type="entry name" value="WD-REPEAT PROTEIN INTERACTING WITH PHOSPHOINOSIDES WIPI -RELATED"/>
    <property type="match status" value="1"/>
</dbReference>
<name>A0A9E7KYB8_9LILI</name>
<dbReference type="EMBL" id="CP097510">
    <property type="protein sequence ID" value="URE31459.1"/>
    <property type="molecule type" value="Genomic_DNA"/>
</dbReference>
<accession>A0A9E7KYB8</accession>
<protein>
    <submittedName>
        <fullName evidence="3">WD40</fullName>
    </submittedName>
</protein>
<keyword evidence="2" id="KW-0677">Repeat</keyword>
<evidence type="ECO:0000313" key="4">
    <source>
        <dbReference type="Proteomes" id="UP001055439"/>
    </source>
</evidence>
<gene>
    <name evidence="3" type="ORF">MUK42_07259</name>
</gene>
<proteinExistence type="predicted"/>